<reference evidence="1 2" key="1">
    <citation type="submission" date="2019-01" db="EMBL/GenBank/DDBJ databases">
        <title>Flavobacterium sp. nov.,isolated from freshwater.</title>
        <authorList>
            <person name="Zhang R."/>
            <person name="Du Z.-J."/>
        </authorList>
    </citation>
    <scope>NUCLEOTIDE SEQUENCE [LARGE SCALE GENOMIC DNA]</scope>
    <source>
        <strain evidence="1 2">1E403</strain>
    </source>
</reference>
<name>A0A3S3QA05_9FLAO</name>
<dbReference type="RefSeq" id="WP_128390612.1">
    <property type="nucleotide sequence ID" value="NZ_SBII01000010.1"/>
</dbReference>
<evidence type="ECO:0000313" key="2">
    <source>
        <dbReference type="Proteomes" id="UP000287527"/>
    </source>
</evidence>
<keyword evidence="2" id="KW-1185">Reference proteome</keyword>
<dbReference type="AlphaFoldDB" id="A0A3S3QA05"/>
<comment type="caution">
    <text evidence="1">The sequence shown here is derived from an EMBL/GenBank/DDBJ whole genome shotgun (WGS) entry which is preliminary data.</text>
</comment>
<protein>
    <recommendedName>
        <fullName evidence="3">RHS repeat protein</fullName>
    </recommendedName>
</protein>
<organism evidence="1 2">
    <name type="scientific">Flavobacterium cerinum</name>
    <dbReference type="NCBI Taxonomy" id="2502784"/>
    <lineage>
        <taxon>Bacteria</taxon>
        <taxon>Pseudomonadati</taxon>
        <taxon>Bacteroidota</taxon>
        <taxon>Flavobacteriia</taxon>
        <taxon>Flavobacteriales</taxon>
        <taxon>Flavobacteriaceae</taxon>
        <taxon>Flavobacterium</taxon>
    </lineage>
</organism>
<accession>A0A3S3QA05</accession>
<gene>
    <name evidence="1" type="ORF">EPI11_14035</name>
</gene>
<dbReference type="Proteomes" id="UP000287527">
    <property type="component" value="Unassembled WGS sequence"/>
</dbReference>
<sequence>MKKKAFFIIINLFFWINLYPQKPASIVGQLPSISPSSPTVAGLMKFEEVPVNYYTGIPDVSVPLYSVETLSADIRMDIALKYHPGSIAVEETASYTGLGWSLFAGGSISRTVKGSPDEQAVFFGGSSNIRIGILQDNISDASGGDKINRYEQVMALQGTYPTGPLSDMIGEFGWGVAQKGVFDTQRDLFQYNFMGNTGRFFIKRDKTSGALVAVKLDNDNAITIKLNYFQSYSNTEHRYTIVFNGFELYDDKGYKYIFGTPGQNGPNEVKVGIEMTEEYNDIRSNPFALGFGNSFPVLNPSLLNYPSAFHITEVYDNNNRSLVRFTYKPAQENTSSHQETSNYITSPKYFLSDVQSAQGTIYGLFPEYSISDKTTSVATQKLDVIEVINKARIKFETGTGRYDSDMNADGPVLNSMTVTNWYGQIVKRYDFSYDYASISTSALNAKSLNRMILTGVNEKNTINNTETIGYSFSYKEPIISVSTPVLKDYWGYYSKRMANSKEPDTYWCSAQVLEKITQPTGGSIVFDFGPNTYSYVGSEEVTDFSIDDNYREPLVIQVAENGEIGFYPTIVIPTPSWHSTDSPYVGGRVSIRTDDGEVKNEPFDVLGDYGMNDGTGTSELFTLQPNKKYYLSYKIPDGATPTGLPATVKLYTPGSNGKFTTDSKGTDNEWLMGGGIRINRISYYTDDNASAPAITKHFDYQVFNKRARSSGSLAFAKPLYRFHQGSTVYYPGIPADFGGTTNPDPLFNVGYSTATINNSLSYIRTKGSDVGYKNITVWETGKGKSEYTYTSPIDYPGDYELRPPFRPSEHTDYKRGLVRNEKHYSEFVGPSSDTIYRPVSENIYDYDMGTHDSFGHIGNIMDAGSSPKAPEFATYLSFRDCIINTYCRNGWAYGNESDFYLTIGNEVRELFGWPTLLQKTSKEYFYEGNGLTAKTLTTVENYEYNFSNKKLSKASTINSLGEILTTNYFYDTDWDSKNRIGVLKKTESKNGSTVLETKDITYANTIGASGNIAWLPKTISTSKGTNALESKVQFLKYDLYNNPLEAKLEKGTSVCYIWGYNFSQPIAVIENITYSAINLQKITDAQVASDLAASTDAQFFSKNLSLAGKLEALRTSLPATAMMTAYIYKPLVGVVTMIDARGYKTYYSYDGFGRLKDVKDNEGNLLSENDYRYKN</sequence>
<evidence type="ECO:0000313" key="1">
    <source>
        <dbReference type="EMBL" id="RWW96709.1"/>
    </source>
</evidence>
<dbReference type="EMBL" id="SBII01000010">
    <property type="protein sequence ID" value="RWW96709.1"/>
    <property type="molecule type" value="Genomic_DNA"/>
</dbReference>
<dbReference type="OrthoDB" id="9814627at2"/>
<proteinExistence type="predicted"/>
<evidence type="ECO:0008006" key="3">
    <source>
        <dbReference type="Google" id="ProtNLM"/>
    </source>
</evidence>